<evidence type="ECO:0000259" key="1">
    <source>
        <dbReference type="Pfam" id="PF06970"/>
    </source>
</evidence>
<dbReference type="EMBL" id="JRFU01000120">
    <property type="protein sequence ID" value="PWE86296.1"/>
    <property type="molecule type" value="Genomic_DNA"/>
</dbReference>
<dbReference type="InterPro" id="IPR036388">
    <property type="entry name" value="WH-like_DNA-bd_sf"/>
</dbReference>
<keyword evidence="3" id="KW-1185">Reference proteome</keyword>
<dbReference type="InterPro" id="IPR010724">
    <property type="entry name" value="RepA_N"/>
</dbReference>
<reference evidence="2 3" key="1">
    <citation type="submission" date="2014-09" db="EMBL/GenBank/DDBJ databases">
        <title>Butyrate-producing bacteria isolated from human gut.</title>
        <authorList>
            <person name="Zhang Q."/>
            <person name="Zhao L."/>
        </authorList>
    </citation>
    <scope>NUCLEOTIDE SEQUENCE [LARGE SCALE GENOMIC DNA]</scope>
    <source>
        <strain evidence="2 3">21</strain>
    </source>
</reference>
<organism evidence="2 3">
    <name type="scientific">Eubacterium ramulus</name>
    <dbReference type="NCBI Taxonomy" id="39490"/>
    <lineage>
        <taxon>Bacteria</taxon>
        <taxon>Bacillati</taxon>
        <taxon>Bacillota</taxon>
        <taxon>Clostridia</taxon>
        <taxon>Eubacteriales</taxon>
        <taxon>Eubacteriaceae</taxon>
        <taxon>Eubacterium</taxon>
    </lineage>
</organism>
<dbReference type="Pfam" id="PF06970">
    <property type="entry name" value="RepA_N"/>
    <property type="match status" value="1"/>
</dbReference>
<dbReference type="AlphaFoldDB" id="A0A2V1JQ30"/>
<evidence type="ECO:0000313" key="2">
    <source>
        <dbReference type="EMBL" id="PWE86296.1"/>
    </source>
</evidence>
<sequence length="115" mass="13576">MLFDYFYGVEAEQYNFIRLPKLLMTQKEYCDISLESKLLYGLLLDRMSSSGKNKWVDEEERVYVIFPLTEIQKMMGVSKKKAMADLSELEEHGLIVRKHRGYRLPDVIYLMNLVA</sequence>
<proteinExistence type="predicted"/>
<evidence type="ECO:0000313" key="3">
    <source>
        <dbReference type="Proteomes" id="UP000245288"/>
    </source>
</evidence>
<dbReference type="OrthoDB" id="9803733at2"/>
<dbReference type="InterPro" id="IPR036390">
    <property type="entry name" value="WH_DNA-bd_sf"/>
</dbReference>
<protein>
    <recommendedName>
        <fullName evidence="1">Replication initiator A N-terminal domain-containing protein</fullName>
    </recommendedName>
</protein>
<gene>
    <name evidence="2" type="ORF">LG34_10765</name>
</gene>
<dbReference type="Proteomes" id="UP000245288">
    <property type="component" value="Unassembled WGS sequence"/>
</dbReference>
<dbReference type="Gene3D" id="1.10.10.10">
    <property type="entry name" value="Winged helix-like DNA-binding domain superfamily/Winged helix DNA-binding domain"/>
    <property type="match status" value="1"/>
</dbReference>
<dbReference type="SUPFAM" id="SSF46785">
    <property type="entry name" value="Winged helix' DNA-binding domain"/>
    <property type="match status" value="1"/>
</dbReference>
<feature type="domain" description="Replication initiator A N-terminal" evidence="1">
    <location>
        <begin position="15"/>
        <end position="89"/>
    </location>
</feature>
<comment type="caution">
    <text evidence="2">The sequence shown here is derived from an EMBL/GenBank/DDBJ whole genome shotgun (WGS) entry which is preliminary data.</text>
</comment>
<name>A0A2V1JQ30_EUBRA</name>
<accession>A0A2V1JQ30</accession>
<dbReference type="RefSeq" id="WP_109215976.1">
    <property type="nucleotide sequence ID" value="NZ_JAQEGP010000005.1"/>
</dbReference>